<accession>A0A2I0KZG7</accession>
<feature type="region of interest" description="Disordered" evidence="1">
    <location>
        <begin position="1"/>
        <end position="45"/>
    </location>
</feature>
<evidence type="ECO:0000313" key="3">
    <source>
        <dbReference type="Proteomes" id="UP000233551"/>
    </source>
</evidence>
<keyword evidence="3" id="KW-1185">Reference proteome</keyword>
<organism evidence="2 3">
    <name type="scientific">Punica granatum</name>
    <name type="common">Pomegranate</name>
    <dbReference type="NCBI Taxonomy" id="22663"/>
    <lineage>
        <taxon>Eukaryota</taxon>
        <taxon>Viridiplantae</taxon>
        <taxon>Streptophyta</taxon>
        <taxon>Embryophyta</taxon>
        <taxon>Tracheophyta</taxon>
        <taxon>Spermatophyta</taxon>
        <taxon>Magnoliopsida</taxon>
        <taxon>eudicotyledons</taxon>
        <taxon>Gunneridae</taxon>
        <taxon>Pentapetalae</taxon>
        <taxon>rosids</taxon>
        <taxon>malvids</taxon>
        <taxon>Myrtales</taxon>
        <taxon>Lythraceae</taxon>
        <taxon>Punica</taxon>
    </lineage>
</organism>
<dbReference type="Proteomes" id="UP000233551">
    <property type="component" value="Unassembled WGS sequence"/>
</dbReference>
<evidence type="ECO:0000313" key="2">
    <source>
        <dbReference type="EMBL" id="PKI73733.1"/>
    </source>
</evidence>
<dbReference type="AlphaFoldDB" id="A0A2I0KZG7"/>
<gene>
    <name evidence="2" type="ORF">CRG98_005875</name>
</gene>
<comment type="caution">
    <text evidence="2">The sequence shown here is derived from an EMBL/GenBank/DDBJ whole genome shotgun (WGS) entry which is preliminary data.</text>
</comment>
<dbReference type="EMBL" id="PGOL01000258">
    <property type="protein sequence ID" value="PKI73733.1"/>
    <property type="molecule type" value="Genomic_DNA"/>
</dbReference>
<reference evidence="2 3" key="1">
    <citation type="submission" date="2017-11" db="EMBL/GenBank/DDBJ databases">
        <title>De-novo sequencing of pomegranate (Punica granatum L.) genome.</title>
        <authorList>
            <person name="Akparov Z."/>
            <person name="Amiraslanov A."/>
            <person name="Hajiyeva S."/>
            <person name="Abbasov M."/>
            <person name="Kaur K."/>
            <person name="Hamwieh A."/>
            <person name="Solovyev V."/>
            <person name="Salamov A."/>
            <person name="Braich B."/>
            <person name="Kosarev P."/>
            <person name="Mahmoud A."/>
            <person name="Hajiyev E."/>
            <person name="Babayeva S."/>
            <person name="Izzatullayeva V."/>
            <person name="Mammadov A."/>
            <person name="Mammadov A."/>
            <person name="Sharifova S."/>
            <person name="Ojaghi J."/>
            <person name="Eynullazada K."/>
            <person name="Bayramov B."/>
            <person name="Abdulazimova A."/>
            <person name="Shahmuradov I."/>
        </authorList>
    </citation>
    <scope>NUCLEOTIDE SEQUENCE [LARGE SCALE GENOMIC DNA]</scope>
    <source>
        <strain evidence="3">cv. AG2017</strain>
        <tissue evidence="2">Leaf</tissue>
    </source>
</reference>
<protein>
    <submittedName>
        <fullName evidence="2">Uncharacterized protein</fullName>
    </submittedName>
</protein>
<evidence type="ECO:0000256" key="1">
    <source>
        <dbReference type="SAM" id="MobiDB-lite"/>
    </source>
</evidence>
<name>A0A2I0KZG7_PUNGR</name>
<sequence length="107" mass="12015">MDRLIARQTQRKRKSPNFSESGMITPSPGMREKSRKAGKRGLGSRFCPLELTDPSRCNRVDWQTRLAIRLVGAMPVDRGGLFVRGQLRWIPKGLRITPAVVSGGEHM</sequence>
<proteinExistence type="predicted"/>